<protein>
    <recommendedName>
        <fullName evidence="1">Phosphatidic acid phosphatase type 2/haloperoxidase domain-containing protein</fullName>
    </recommendedName>
</protein>
<dbReference type="InterPro" id="IPR000326">
    <property type="entry name" value="PAP2/HPO"/>
</dbReference>
<organism evidence="2 3">
    <name type="scientific">Rhodovulum viride</name>
    <dbReference type="NCBI Taxonomy" id="1231134"/>
    <lineage>
        <taxon>Bacteria</taxon>
        <taxon>Pseudomonadati</taxon>
        <taxon>Pseudomonadota</taxon>
        <taxon>Alphaproteobacteria</taxon>
        <taxon>Rhodobacterales</taxon>
        <taxon>Paracoccaceae</taxon>
        <taxon>Rhodovulum</taxon>
    </lineage>
</organism>
<sequence length="203" mass="20821">MPETDLFAMRVPPPSFLIRPAALSAMLALVLLSAALSEGRARRIGDHLQIALPAAGLVCAATRGQARVYAGRYLLLEAGIKFPKALLGDLPVNLRPNGGGHGFPSGHTAAAAFGASALVAGCLRDSPGAQAVAVMSAGFVGASRIDAGRHTIWQTLAGAVLGWLVATVKLVAFDRAVVAIWARAGARLTALRGRAPVPVPGRP</sequence>
<dbReference type="InterPro" id="IPR036938">
    <property type="entry name" value="PAP2/HPO_sf"/>
</dbReference>
<name>A0ABX9DHA5_9RHOB</name>
<reference evidence="2 3" key="1">
    <citation type="submission" date="2017-01" db="EMBL/GenBank/DDBJ databases">
        <title>Genome sequence of Rhodovulum viride JA756.</title>
        <authorList>
            <person name="Lakshmi K.V."/>
            <person name="Tushar L.D."/>
            <person name="Sasikala C."/>
            <person name="Venkataramana C."/>
        </authorList>
    </citation>
    <scope>NUCLEOTIDE SEQUENCE [LARGE SCALE GENOMIC DNA]</scope>
    <source>
        <strain evidence="2 3">JA756</strain>
    </source>
</reference>
<dbReference type="Gene3D" id="1.20.144.10">
    <property type="entry name" value="Phosphatidic acid phosphatase type 2/haloperoxidase"/>
    <property type="match status" value="1"/>
</dbReference>
<dbReference type="SMART" id="SM00014">
    <property type="entry name" value="acidPPc"/>
    <property type="match status" value="1"/>
</dbReference>
<evidence type="ECO:0000259" key="1">
    <source>
        <dbReference type="SMART" id="SM00014"/>
    </source>
</evidence>
<evidence type="ECO:0000313" key="2">
    <source>
        <dbReference type="EMBL" id="RAP41746.1"/>
    </source>
</evidence>
<evidence type="ECO:0000313" key="3">
    <source>
        <dbReference type="Proteomes" id="UP000248659"/>
    </source>
</evidence>
<dbReference type="SUPFAM" id="SSF48317">
    <property type="entry name" value="Acid phosphatase/Vanadium-dependent haloperoxidase"/>
    <property type="match status" value="1"/>
</dbReference>
<proteinExistence type="predicted"/>
<feature type="domain" description="Phosphatidic acid phosphatase type 2/haloperoxidase" evidence="1">
    <location>
        <begin position="70"/>
        <end position="170"/>
    </location>
</feature>
<keyword evidence="3" id="KW-1185">Reference proteome</keyword>
<dbReference type="Proteomes" id="UP000248659">
    <property type="component" value="Unassembled WGS sequence"/>
</dbReference>
<dbReference type="EMBL" id="MUAV01000008">
    <property type="protein sequence ID" value="RAP41746.1"/>
    <property type="molecule type" value="Genomic_DNA"/>
</dbReference>
<comment type="caution">
    <text evidence="2">The sequence shown here is derived from an EMBL/GenBank/DDBJ whole genome shotgun (WGS) entry which is preliminary data.</text>
</comment>
<accession>A0ABX9DHA5</accession>
<gene>
    <name evidence="2" type="ORF">BYZ73_09095</name>
</gene>
<dbReference type="Pfam" id="PF01569">
    <property type="entry name" value="PAP2"/>
    <property type="match status" value="1"/>
</dbReference>